<accession>A0A3N4YMZ8</accession>
<comment type="caution">
    <text evidence="7">The sequence shown here is derived from an EMBL/GenBank/DDBJ whole genome shotgun (WGS) entry which is preliminary data.</text>
</comment>
<dbReference type="InterPro" id="IPR036390">
    <property type="entry name" value="WH_DNA-bd_sf"/>
</dbReference>
<dbReference type="SUPFAM" id="SSF100950">
    <property type="entry name" value="NagB/RpiA/CoA transferase-like"/>
    <property type="match status" value="1"/>
</dbReference>
<dbReference type="InterPro" id="IPR037171">
    <property type="entry name" value="NagB/RpiA_transferase-like"/>
</dbReference>
<evidence type="ECO:0000256" key="4">
    <source>
        <dbReference type="ARBA" id="ARBA00023163"/>
    </source>
</evidence>
<dbReference type="PANTHER" id="PTHR30363">
    <property type="entry name" value="HTH-TYPE TRANSCRIPTIONAL REGULATOR SRLR-RELATED"/>
    <property type="match status" value="1"/>
</dbReference>
<comment type="function">
    <text evidence="5">Repressor of the lactose catabolism operon. Galactose-6-phosphate is the inducer.</text>
</comment>
<dbReference type="PRINTS" id="PR00037">
    <property type="entry name" value="HTHLACR"/>
</dbReference>
<feature type="domain" description="HTH deoR-type" evidence="6">
    <location>
        <begin position="8"/>
        <end position="63"/>
    </location>
</feature>
<dbReference type="InterPro" id="IPR001034">
    <property type="entry name" value="DeoR_HTH"/>
</dbReference>
<name>A0A3N4YMZ8_9MICO</name>
<dbReference type="RefSeq" id="WP_123813946.1">
    <property type="nucleotide sequence ID" value="NZ_RKQZ01000001.1"/>
</dbReference>
<dbReference type="Pfam" id="PF08220">
    <property type="entry name" value="HTH_DeoR"/>
    <property type="match status" value="1"/>
</dbReference>
<dbReference type="AlphaFoldDB" id="A0A3N4YMZ8"/>
<dbReference type="InterPro" id="IPR036388">
    <property type="entry name" value="WH-like_DNA-bd_sf"/>
</dbReference>
<organism evidence="7 8">
    <name type="scientific">Myceligenerans xiligouense</name>
    <dbReference type="NCBI Taxonomy" id="253184"/>
    <lineage>
        <taxon>Bacteria</taxon>
        <taxon>Bacillati</taxon>
        <taxon>Actinomycetota</taxon>
        <taxon>Actinomycetes</taxon>
        <taxon>Micrococcales</taxon>
        <taxon>Promicromonosporaceae</taxon>
        <taxon>Myceligenerans</taxon>
    </lineage>
</organism>
<proteinExistence type="predicted"/>
<keyword evidence="4" id="KW-0804">Transcription</keyword>
<evidence type="ECO:0000256" key="5">
    <source>
        <dbReference type="ARBA" id="ARBA00024937"/>
    </source>
</evidence>
<evidence type="ECO:0000256" key="1">
    <source>
        <dbReference type="ARBA" id="ARBA00021390"/>
    </source>
</evidence>
<dbReference type="PROSITE" id="PS51000">
    <property type="entry name" value="HTH_DEOR_2"/>
    <property type="match status" value="1"/>
</dbReference>
<dbReference type="PANTHER" id="PTHR30363:SF4">
    <property type="entry name" value="GLYCEROL-3-PHOSPHATE REGULON REPRESSOR"/>
    <property type="match status" value="1"/>
</dbReference>
<dbReference type="SUPFAM" id="SSF46785">
    <property type="entry name" value="Winged helix' DNA-binding domain"/>
    <property type="match status" value="1"/>
</dbReference>
<sequence>MSDVTERTSSRAKELLSLVRGQGRIEVSESARLLGVSQETVRRELRKLEAQGLIRRSYGLAFPVESSTFETALAERTQNFPEEKARIAEEGARRVGEARTIFIDEGFQSLLLARALPDDHDLIVVTTSLPIASELSGRDNLQVIIVGGRVRGNTLGVVDGWATDMLRGFRMDLAFIGANGVTVSDGLTTPDPAVAHVKAAAIASSHRKIFVGAHHKFGVTSFVRFAELTDFEVVITGVELPAARARVFGEAGAHVVQV</sequence>
<keyword evidence="8" id="KW-1185">Reference proteome</keyword>
<evidence type="ECO:0000259" key="6">
    <source>
        <dbReference type="PROSITE" id="PS51000"/>
    </source>
</evidence>
<dbReference type="GO" id="GO:0003700">
    <property type="term" value="F:DNA-binding transcription factor activity"/>
    <property type="evidence" value="ECO:0007669"/>
    <property type="project" value="InterPro"/>
</dbReference>
<dbReference type="SMART" id="SM01134">
    <property type="entry name" value="DeoRC"/>
    <property type="match status" value="1"/>
</dbReference>
<dbReference type="OrthoDB" id="7688673at2"/>
<dbReference type="EMBL" id="RKQZ01000001">
    <property type="protein sequence ID" value="RPF20836.1"/>
    <property type="molecule type" value="Genomic_DNA"/>
</dbReference>
<evidence type="ECO:0000313" key="7">
    <source>
        <dbReference type="EMBL" id="RPF20836.1"/>
    </source>
</evidence>
<dbReference type="Pfam" id="PF00455">
    <property type="entry name" value="DeoRC"/>
    <property type="match status" value="1"/>
</dbReference>
<reference evidence="7 8" key="1">
    <citation type="submission" date="2018-11" db="EMBL/GenBank/DDBJ databases">
        <title>Sequencing the genomes of 1000 actinobacteria strains.</title>
        <authorList>
            <person name="Klenk H.-P."/>
        </authorList>
    </citation>
    <scope>NUCLEOTIDE SEQUENCE [LARGE SCALE GENOMIC DNA]</scope>
    <source>
        <strain evidence="7 8">DSM 15700</strain>
    </source>
</reference>
<evidence type="ECO:0000313" key="8">
    <source>
        <dbReference type="Proteomes" id="UP000280501"/>
    </source>
</evidence>
<protein>
    <recommendedName>
        <fullName evidence="1">Lactose phosphotransferase system repressor</fullName>
    </recommendedName>
</protein>
<keyword evidence="2" id="KW-0678">Repressor</keyword>
<dbReference type="InterPro" id="IPR014036">
    <property type="entry name" value="DeoR-like_C"/>
</dbReference>
<dbReference type="Proteomes" id="UP000280501">
    <property type="component" value="Unassembled WGS sequence"/>
</dbReference>
<gene>
    <name evidence="7" type="ORF">EDD34_1443</name>
</gene>
<evidence type="ECO:0000256" key="3">
    <source>
        <dbReference type="ARBA" id="ARBA00023015"/>
    </source>
</evidence>
<dbReference type="Gene3D" id="1.10.10.10">
    <property type="entry name" value="Winged helix-like DNA-binding domain superfamily/Winged helix DNA-binding domain"/>
    <property type="match status" value="1"/>
</dbReference>
<evidence type="ECO:0000256" key="2">
    <source>
        <dbReference type="ARBA" id="ARBA00022491"/>
    </source>
</evidence>
<keyword evidence="3" id="KW-0805">Transcription regulation</keyword>
<dbReference type="InterPro" id="IPR050313">
    <property type="entry name" value="Carb_Metab_HTH_regulators"/>
</dbReference>
<dbReference type="SMART" id="SM00420">
    <property type="entry name" value="HTH_DEOR"/>
    <property type="match status" value="1"/>
</dbReference>